<sequence>MFEFWSFSTFRVGMRLKVTVREQEKMRQSIDKKREKRASEVNVTVMFHDRSFILGACDWFFARASGAVSLSASLTGVSACCFRPASFSASLAEVANRPEKRRSRTISSLSHSEKFSAEAPMARSALVVLAATPHKRSPQGAASATTIMTEQRRCAAA</sequence>
<name>A0A0P7WIE5_9RHOB</name>
<evidence type="ECO:0000313" key="2">
    <source>
        <dbReference type="Proteomes" id="UP000050413"/>
    </source>
</evidence>
<dbReference type="Proteomes" id="UP000050413">
    <property type="component" value="Unassembled WGS sequence"/>
</dbReference>
<evidence type="ECO:0000313" key="1">
    <source>
        <dbReference type="EMBL" id="KPP90346.1"/>
    </source>
</evidence>
<reference evidence="1 2" key="1">
    <citation type="submission" date="2015-09" db="EMBL/GenBank/DDBJ databases">
        <title>Identification and resolution of microdiversity through metagenomic sequencing of parallel consortia.</title>
        <authorList>
            <person name="Nelson W.C."/>
            <person name="Romine M.F."/>
            <person name="Lindemann S.R."/>
        </authorList>
    </citation>
    <scope>NUCLEOTIDE SEQUENCE [LARGE SCALE GENOMIC DNA]</scope>
    <source>
        <strain evidence="1">HL-91</strain>
    </source>
</reference>
<dbReference type="RefSeq" id="WP_141655898.1">
    <property type="nucleotide sequence ID" value="NZ_FBYC01000004.1"/>
</dbReference>
<accession>A0A0P7WIE5</accession>
<gene>
    <name evidence="1" type="ORF">HLUCCA05_13945</name>
</gene>
<dbReference type="AlphaFoldDB" id="A0A0P7WIE5"/>
<organism evidence="1 2">
    <name type="scientific">Roseibaca calidilacus</name>
    <dbReference type="NCBI Taxonomy" id="1666912"/>
    <lineage>
        <taxon>Bacteria</taxon>
        <taxon>Pseudomonadati</taxon>
        <taxon>Pseudomonadota</taxon>
        <taxon>Alphaproteobacteria</taxon>
        <taxon>Rhodobacterales</taxon>
        <taxon>Paracoccaceae</taxon>
        <taxon>Roseinatronobacter</taxon>
    </lineage>
</organism>
<dbReference type="EMBL" id="LJSG01000018">
    <property type="protein sequence ID" value="KPP90346.1"/>
    <property type="molecule type" value="Genomic_DNA"/>
</dbReference>
<comment type="caution">
    <text evidence="1">The sequence shown here is derived from an EMBL/GenBank/DDBJ whole genome shotgun (WGS) entry which is preliminary data.</text>
</comment>
<proteinExistence type="predicted"/>
<protein>
    <submittedName>
        <fullName evidence="1">Uncharacterized protein</fullName>
    </submittedName>
</protein>